<protein>
    <submittedName>
        <fullName evidence="1">Uncharacterized protein</fullName>
    </submittedName>
</protein>
<organism evidence="1 2">
    <name type="scientific">Ascosphaera apis ARSEF 7405</name>
    <dbReference type="NCBI Taxonomy" id="392613"/>
    <lineage>
        <taxon>Eukaryota</taxon>
        <taxon>Fungi</taxon>
        <taxon>Dikarya</taxon>
        <taxon>Ascomycota</taxon>
        <taxon>Pezizomycotina</taxon>
        <taxon>Eurotiomycetes</taxon>
        <taxon>Eurotiomycetidae</taxon>
        <taxon>Onygenales</taxon>
        <taxon>Ascosphaeraceae</taxon>
        <taxon>Ascosphaera</taxon>
    </lineage>
</organism>
<dbReference type="AlphaFoldDB" id="A0A167VLP0"/>
<dbReference type="InterPro" id="IPR013320">
    <property type="entry name" value="ConA-like_dom_sf"/>
</dbReference>
<dbReference type="VEuPathDB" id="FungiDB:AAP_05418"/>
<proteinExistence type="predicted"/>
<keyword evidence="2" id="KW-1185">Reference proteome</keyword>
<gene>
    <name evidence="1" type="ORF">AAP_05418</name>
</gene>
<comment type="caution">
    <text evidence="1">The sequence shown here is derived from an EMBL/GenBank/DDBJ whole genome shotgun (WGS) entry which is preliminary data.</text>
</comment>
<dbReference type="Pfam" id="PF26113">
    <property type="entry name" value="GH16_XgeA"/>
    <property type="match status" value="1"/>
</dbReference>
<name>A0A167VLP0_9EURO</name>
<dbReference type="SUPFAM" id="SSF49899">
    <property type="entry name" value="Concanavalin A-like lectins/glucanases"/>
    <property type="match status" value="1"/>
</dbReference>
<reference evidence="1 2" key="1">
    <citation type="journal article" date="2016" name="Genome Biol. Evol.">
        <title>Divergent and convergent evolution of fungal pathogenicity.</title>
        <authorList>
            <person name="Shang Y."/>
            <person name="Xiao G."/>
            <person name="Zheng P."/>
            <person name="Cen K."/>
            <person name="Zhan S."/>
            <person name="Wang C."/>
        </authorList>
    </citation>
    <scope>NUCLEOTIDE SEQUENCE [LARGE SCALE GENOMIC DNA]</scope>
    <source>
        <strain evidence="1 2">ARSEF 7405</strain>
    </source>
</reference>
<dbReference type="Proteomes" id="UP000242877">
    <property type="component" value="Unassembled WGS sequence"/>
</dbReference>
<dbReference type="OrthoDB" id="192832at2759"/>
<dbReference type="EMBL" id="AZGZ01000031">
    <property type="protein sequence ID" value="KZZ87714.1"/>
    <property type="molecule type" value="Genomic_DNA"/>
</dbReference>
<evidence type="ECO:0000313" key="2">
    <source>
        <dbReference type="Proteomes" id="UP000242877"/>
    </source>
</evidence>
<dbReference type="Gene3D" id="2.60.120.200">
    <property type="match status" value="1"/>
</dbReference>
<accession>A0A167VLP0</accession>
<sequence length="173" mass="18730">MTAREINWGSCAYDGANASKGPNGYCNANDTRPASFGSSYNLNGGGVSAITWTARSVQIWNFPRDKVPQGDKGPLGSNPTPTTWGRSTVTFQGCDFSHFLKNMHIVIDTTLCGDWAGDAWASSGCQKKTGVADCPTFVREHPEAFEDAYWLFNSLKVYGQGSYANSTSTFTAR</sequence>
<evidence type="ECO:0000313" key="1">
    <source>
        <dbReference type="EMBL" id="KZZ87714.1"/>
    </source>
</evidence>